<feature type="domain" description="MannoseP isomerase/GMP-like beta-helix" evidence="2">
    <location>
        <begin position="294"/>
        <end position="349"/>
    </location>
</feature>
<dbReference type="InterPro" id="IPR054566">
    <property type="entry name" value="ManC/GMP-like_b-helix"/>
</dbReference>
<sequence length="479" mass="52701">MVGIYPLVLCGGVGTRLWPLSRSNNPKQFQAINGSEDTTFFQATVSRHVADGFEEPIISVNRSHLGVVKQQLNDIDTNATIIAEPLGRNTGPAVLAAAIHLSLRDPDAVMAVLPSDHIIKGDLNKALKRMVPAAHAGKIALFGIEPRYPETGYGYIVDGGPHDEVAFAQKVSRFVEKPPFEIAEQMMIDRNAFWASGISMFRADVIMEEYRRLDPDSFEQVMAAYSNAEYFPDRLELAGEDFARAVSGPTEAIVFEKTDRTILAPTDIDWNDVGAWKAFHAVSEKDDQGNYVSGDVVCIDSKDSYIRGSQNRLIAVLGIEDLVIVDTDDALLVTTHDHSQKVKSIISTLEEDGRNEVVAHASKTLPWGQAIKMQSGKSFNLTMLRIEPGRTLLFDEMAHYHRLLTFSEGQGVFTNKAGISQFTPGDVVEVKEGEAATFRNTGNETAVIVEIQYKVEGEEVLDYQKSAVLGVEVRAEEVA</sequence>
<dbReference type="EMBL" id="FOVR01000008">
    <property type="protein sequence ID" value="SFO55556.1"/>
    <property type="molecule type" value="Genomic_DNA"/>
</dbReference>
<evidence type="ECO:0000259" key="1">
    <source>
        <dbReference type="Pfam" id="PF00483"/>
    </source>
</evidence>
<feature type="domain" description="Nucleotidyl transferase" evidence="1">
    <location>
        <begin position="6"/>
        <end position="287"/>
    </location>
</feature>
<dbReference type="SUPFAM" id="SSF51182">
    <property type="entry name" value="RmlC-like cupins"/>
    <property type="match status" value="1"/>
</dbReference>
<protein>
    <submittedName>
        <fullName evidence="3">Mannose-1-phosphate guanylyltransferase / mannose-6-phosphate isomerase</fullName>
    </submittedName>
</protein>
<reference evidence="3 4" key="1">
    <citation type="submission" date="2016-10" db="EMBL/GenBank/DDBJ databases">
        <authorList>
            <person name="de Groot N.N."/>
        </authorList>
    </citation>
    <scope>NUCLEOTIDE SEQUENCE [LARGE SCALE GENOMIC DNA]</scope>
    <source>
        <strain evidence="3 4">CGMCC 1.9157</strain>
    </source>
</reference>
<evidence type="ECO:0000259" key="2">
    <source>
        <dbReference type="Pfam" id="PF22640"/>
    </source>
</evidence>
<dbReference type="InterPro" id="IPR011051">
    <property type="entry name" value="RmlC_Cupin_sf"/>
</dbReference>
<keyword evidence="3" id="KW-0548">Nucleotidyltransferase</keyword>
<dbReference type="Gene3D" id="2.60.120.10">
    <property type="entry name" value="Jelly Rolls"/>
    <property type="match status" value="1"/>
</dbReference>
<dbReference type="InterPro" id="IPR049577">
    <property type="entry name" value="GMPP_N"/>
</dbReference>
<dbReference type="CDD" id="cd02509">
    <property type="entry name" value="GDP-M1P_Guanylyltransferase"/>
    <property type="match status" value="1"/>
</dbReference>
<gene>
    <name evidence="3" type="ORF">SAMN04488056_10846</name>
</gene>
<name>A0A1I5I608_9HYPH</name>
<dbReference type="InterPro" id="IPR014710">
    <property type="entry name" value="RmlC-like_jellyroll"/>
</dbReference>
<dbReference type="InterPro" id="IPR005835">
    <property type="entry name" value="NTP_transferase_dom"/>
</dbReference>
<dbReference type="PANTHER" id="PTHR46390:SF1">
    <property type="entry name" value="MANNOSE-1-PHOSPHATE GUANYLYLTRANSFERASE"/>
    <property type="match status" value="1"/>
</dbReference>
<evidence type="ECO:0000313" key="3">
    <source>
        <dbReference type="EMBL" id="SFO55556.1"/>
    </source>
</evidence>
<organism evidence="3 4">
    <name type="scientific">Cohaesibacter marisflavi</name>
    <dbReference type="NCBI Taxonomy" id="655353"/>
    <lineage>
        <taxon>Bacteria</taxon>
        <taxon>Pseudomonadati</taxon>
        <taxon>Pseudomonadota</taxon>
        <taxon>Alphaproteobacteria</taxon>
        <taxon>Hyphomicrobiales</taxon>
        <taxon>Cohaesibacteraceae</taxon>
    </lineage>
</organism>
<dbReference type="Gene3D" id="3.90.550.10">
    <property type="entry name" value="Spore Coat Polysaccharide Biosynthesis Protein SpsA, Chain A"/>
    <property type="match status" value="1"/>
</dbReference>
<keyword evidence="3" id="KW-0808">Transferase</keyword>
<dbReference type="Pfam" id="PF00483">
    <property type="entry name" value="NTP_transferase"/>
    <property type="match status" value="1"/>
</dbReference>
<dbReference type="RefSeq" id="WP_175528084.1">
    <property type="nucleotide sequence ID" value="NZ_FOVR01000008.1"/>
</dbReference>
<dbReference type="SUPFAM" id="SSF53448">
    <property type="entry name" value="Nucleotide-diphospho-sugar transferases"/>
    <property type="match status" value="1"/>
</dbReference>
<dbReference type="PANTHER" id="PTHR46390">
    <property type="entry name" value="MANNOSE-1-PHOSPHATE GUANYLYLTRANSFERASE"/>
    <property type="match status" value="1"/>
</dbReference>
<accession>A0A1I5I608</accession>
<dbReference type="Proteomes" id="UP000199236">
    <property type="component" value="Unassembled WGS sequence"/>
</dbReference>
<dbReference type="STRING" id="655353.SAMN04488056_10846"/>
<dbReference type="InterPro" id="IPR051161">
    <property type="entry name" value="Mannose-6P_isomerase_type2"/>
</dbReference>
<dbReference type="InterPro" id="IPR029044">
    <property type="entry name" value="Nucleotide-diphossugar_trans"/>
</dbReference>
<proteinExistence type="predicted"/>
<dbReference type="GO" id="GO:0016853">
    <property type="term" value="F:isomerase activity"/>
    <property type="evidence" value="ECO:0007669"/>
    <property type="project" value="UniProtKB-KW"/>
</dbReference>
<keyword evidence="4" id="KW-1185">Reference proteome</keyword>
<dbReference type="GO" id="GO:0009298">
    <property type="term" value="P:GDP-mannose biosynthetic process"/>
    <property type="evidence" value="ECO:0007669"/>
    <property type="project" value="TreeGrafter"/>
</dbReference>
<dbReference type="GO" id="GO:0004475">
    <property type="term" value="F:mannose-1-phosphate guanylyltransferase (GTP) activity"/>
    <property type="evidence" value="ECO:0007669"/>
    <property type="project" value="InterPro"/>
</dbReference>
<evidence type="ECO:0000313" key="4">
    <source>
        <dbReference type="Proteomes" id="UP000199236"/>
    </source>
</evidence>
<keyword evidence="3" id="KW-0413">Isomerase</keyword>
<dbReference type="AlphaFoldDB" id="A0A1I5I608"/>
<dbReference type="Pfam" id="PF22640">
    <property type="entry name" value="ManC_GMP_beta-helix"/>
    <property type="match status" value="1"/>
</dbReference>